<keyword evidence="2" id="KW-1185">Reference proteome</keyword>
<gene>
    <name evidence="1" type="ORF">BDN72DRAFT_903761</name>
</gene>
<evidence type="ECO:0000313" key="1">
    <source>
        <dbReference type="EMBL" id="TFK61815.1"/>
    </source>
</evidence>
<sequence>MTTAVNDRRPKSFHFLFRHLEVNGEMYESVLWTHIANEQKLPNLLMPYDVSPLSEYYEPFHFAQLDWMRNSHPHLAFLPCDFVFQGPIFQRLGYDDVQLPIVNTKEGWKLEEGLAEKWRSLKAGLAFTANVFFEKGLYPIEFNTRRPSTYGYLRPHSSETFARRCACKSRDSFRELLGLCMMGMALQRDWQATLSKRSKEFCQPWLDNLQDAILHLQPRGAICDLSECSWSPRLRTLQKKAPIWFLGAILQNDGTVEYKRPEEPTRHLFLDRPTDSDLSRFLKAAKEVVNAAPVYNYEWGPTYSIDGIYDASTGFVFTKIHPSLITTPTQSLDICENISSPGHENFPAPFTGSGQRLGESVYEFLRRGEEDNAAMMEFDNNHQQMLHENRRVKALIGHPPALDVGEASVWEWIPVGGVLLRSRVLPGYVVEQWGLYSEQERRFDSFSNQWDLCRELVTSDPTIQVNPNVSTNDDDGAITVLLNNALDFTDETAEARYTEDDPGITNICDMMERNIRNALLPDIQPIHATSDNLSAYEGIHHRYGFTIDNYDSNNGSISGEAALKVKSIFGYGNCDTLSKVDLALVVFAEALSSYPTTKIQPIPALWDISQTNSRYIGKRVSNIRYESTQMNAITPTGRPARLDLYFLKSRNVHNIKTNFTIATPSSATVMQAMRKSWGQ</sequence>
<dbReference type="EMBL" id="ML208626">
    <property type="protein sequence ID" value="TFK61815.1"/>
    <property type="molecule type" value="Genomic_DNA"/>
</dbReference>
<proteinExistence type="predicted"/>
<accession>A0ACD3A7Z7</accession>
<protein>
    <submittedName>
        <fullName evidence="1">Uncharacterized protein</fullName>
    </submittedName>
</protein>
<organism evidence="1 2">
    <name type="scientific">Pluteus cervinus</name>
    <dbReference type="NCBI Taxonomy" id="181527"/>
    <lineage>
        <taxon>Eukaryota</taxon>
        <taxon>Fungi</taxon>
        <taxon>Dikarya</taxon>
        <taxon>Basidiomycota</taxon>
        <taxon>Agaricomycotina</taxon>
        <taxon>Agaricomycetes</taxon>
        <taxon>Agaricomycetidae</taxon>
        <taxon>Agaricales</taxon>
        <taxon>Pluteineae</taxon>
        <taxon>Pluteaceae</taxon>
        <taxon>Pluteus</taxon>
    </lineage>
</organism>
<dbReference type="Proteomes" id="UP000308600">
    <property type="component" value="Unassembled WGS sequence"/>
</dbReference>
<evidence type="ECO:0000313" key="2">
    <source>
        <dbReference type="Proteomes" id="UP000308600"/>
    </source>
</evidence>
<name>A0ACD3A7Z7_9AGAR</name>
<reference evidence="1 2" key="1">
    <citation type="journal article" date="2019" name="Nat. Ecol. Evol.">
        <title>Megaphylogeny resolves global patterns of mushroom evolution.</title>
        <authorList>
            <person name="Varga T."/>
            <person name="Krizsan K."/>
            <person name="Foldi C."/>
            <person name="Dima B."/>
            <person name="Sanchez-Garcia M."/>
            <person name="Sanchez-Ramirez S."/>
            <person name="Szollosi G.J."/>
            <person name="Szarkandi J.G."/>
            <person name="Papp V."/>
            <person name="Albert L."/>
            <person name="Andreopoulos W."/>
            <person name="Angelini C."/>
            <person name="Antonin V."/>
            <person name="Barry K.W."/>
            <person name="Bougher N.L."/>
            <person name="Buchanan P."/>
            <person name="Buyck B."/>
            <person name="Bense V."/>
            <person name="Catcheside P."/>
            <person name="Chovatia M."/>
            <person name="Cooper J."/>
            <person name="Damon W."/>
            <person name="Desjardin D."/>
            <person name="Finy P."/>
            <person name="Geml J."/>
            <person name="Haridas S."/>
            <person name="Hughes K."/>
            <person name="Justo A."/>
            <person name="Karasinski D."/>
            <person name="Kautmanova I."/>
            <person name="Kiss B."/>
            <person name="Kocsube S."/>
            <person name="Kotiranta H."/>
            <person name="LaButti K.M."/>
            <person name="Lechner B.E."/>
            <person name="Liimatainen K."/>
            <person name="Lipzen A."/>
            <person name="Lukacs Z."/>
            <person name="Mihaltcheva S."/>
            <person name="Morgado L.N."/>
            <person name="Niskanen T."/>
            <person name="Noordeloos M.E."/>
            <person name="Ohm R.A."/>
            <person name="Ortiz-Santana B."/>
            <person name="Ovrebo C."/>
            <person name="Racz N."/>
            <person name="Riley R."/>
            <person name="Savchenko A."/>
            <person name="Shiryaev A."/>
            <person name="Soop K."/>
            <person name="Spirin V."/>
            <person name="Szebenyi C."/>
            <person name="Tomsovsky M."/>
            <person name="Tulloss R.E."/>
            <person name="Uehling J."/>
            <person name="Grigoriev I.V."/>
            <person name="Vagvolgyi C."/>
            <person name="Papp T."/>
            <person name="Martin F.M."/>
            <person name="Miettinen O."/>
            <person name="Hibbett D.S."/>
            <person name="Nagy L.G."/>
        </authorList>
    </citation>
    <scope>NUCLEOTIDE SEQUENCE [LARGE SCALE GENOMIC DNA]</scope>
    <source>
        <strain evidence="1 2">NL-1719</strain>
    </source>
</reference>